<dbReference type="Proteomes" id="UP000050523">
    <property type="component" value="Unassembled WGS sequence"/>
</dbReference>
<organism evidence="1 2">
    <name type="scientific">Pseudomonas tremae</name>
    <dbReference type="NCBI Taxonomy" id="200454"/>
    <lineage>
        <taxon>Bacteria</taxon>
        <taxon>Pseudomonadati</taxon>
        <taxon>Pseudomonadota</taxon>
        <taxon>Gammaproteobacteria</taxon>
        <taxon>Pseudomonadales</taxon>
        <taxon>Pseudomonadaceae</taxon>
        <taxon>Pseudomonas</taxon>
    </lineage>
</organism>
<dbReference type="EMBL" id="LJRO01000103">
    <property type="protein sequence ID" value="KPZ04931.1"/>
    <property type="molecule type" value="Genomic_DNA"/>
</dbReference>
<name>A0AA40P6H3_9PSED</name>
<proteinExistence type="predicted"/>
<comment type="caution">
    <text evidence="1">The sequence shown here is derived from an EMBL/GenBank/DDBJ whole genome shotgun (WGS) entry which is preliminary data.</text>
</comment>
<dbReference type="AlphaFoldDB" id="A0AA40P6H3"/>
<reference evidence="1 2" key="1">
    <citation type="submission" date="2015-09" db="EMBL/GenBank/DDBJ databases">
        <title>Genome announcement of multiple Pseudomonas syringae strains.</title>
        <authorList>
            <person name="Thakur S."/>
            <person name="Wang P.W."/>
            <person name="Gong Y."/>
            <person name="Weir B.S."/>
            <person name="Guttman D.S."/>
        </authorList>
    </citation>
    <scope>NUCLEOTIDE SEQUENCE [LARGE SCALE GENOMIC DNA]</scope>
    <source>
        <strain evidence="1 2">ICMP9151</strain>
    </source>
</reference>
<protein>
    <submittedName>
        <fullName evidence="1">Uncharacterized protein</fullName>
    </submittedName>
</protein>
<evidence type="ECO:0000313" key="2">
    <source>
        <dbReference type="Proteomes" id="UP000050523"/>
    </source>
</evidence>
<gene>
    <name evidence="1" type="ORF">ALO43_200148</name>
</gene>
<evidence type="ECO:0000313" key="1">
    <source>
        <dbReference type="EMBL" id="KPZ04931.1"/>
    </source>
</evidence>
<sequence>MATLYLNVWIESVPFGTLLRPSLIHFLSVLRVHMPLSSATVITAGGLSGTSRA</sequence>
<accession>A0AA40P6H3</accession>